<evidence type="ECO:0000313" key="2">
    <source>
        <dbReference type="EMBL" id="GIH20949.1"/>
    </source>
</evidence>
<organism evidence="2 3">
    <name type="scientific">Rugosimonospora africana</name>
    <dbReference type="NCBI Taxonomy" id="556532"/>
    <lineage>
        <taxon>Bacteria</taxon>
        <taxon>Bacillati</taxon>
        <taxon>Actinomycetota</taxon>
        <taxon>Actinomycetes</taxon>
        <taxon>Micromonosporales</taxon>
        <taxon>Micromonosporaceae</taxon>
        <taxon>Rugosimonospora</taxon>
    </lineage>
</organism>
<protein>
    <submittedName>
        <fullName evidence="2">Uncharacterized protein</fullName>
    </submittedName>
</protein>
<sequence length="292" mass="31150">MASVAAVNPRLEIARDRPDLAERADEIFSAGWPEFIFHEPTVNRYASRVAELFADLNFLLLDGGAGNAGAASEGAGGEGAASDGAGSEAAASGGATSERAGSDGAGRDTIVAGGWGVPVCWNGTVEDLPGGYTGAMVRAVEEHGRQPDTLVVMAAQVREDCQGRGLAADLLGRMCARAERDGLSRVIAPVRPTLKARYPLSPMRRFMHWTRDDGAPLDPWLRTHHRMGAVILAEAERSMTMTGTVAEWEGWTGMRFPDSGPYVVPGALAPVVIDRTADRGEYVEPNVWVRHR</sequence>
<accession>A0A8J3VWH7</accession>
<gene>
    <name evidence="2" type="ORF">Raf01_91210</name>
</gene>
<dbReference type="AlphaFoldDB" id="A0A8J3VWH7"/>
<dbReference type="SUPFAM" id="SSF55729">
    <property type="entry name" value="Acyl-CoA N-acyltransferases (Nat)"/>
    <property type="match status" value="1"/>
</dbReference>
<feature type="region of interest" description="Disordered" evidence="1">
    <location>
        <begin position="70"/>
        <end position="107"/>
    </location>
</feature>
<evidence type="ECO:0000256" key="1">
    <source>
        <dbReference type="SAM" id="MobiDB-lite"/>
    </source>
</evidence>
<comment type="caution">
    <text evidence="2">The sequence shown here is derived from an EMBL/GenBank/DDBJ whole genome shotgun (WGS) entry which is preliminary data.</text>
</comment>
<dbReference type="InterPro" id="IPR016181">
    <property type="entry name" value="Acyl_CoA_acyltransferase"/>
</dbReference>
<proteinExistence type="predicted"/>
<keyword evidence="3" id="KW-1185">Reference proteome</keyword>
<dbReference type="Gene3D" id="3.40.630.30">
    <property type="match status" value="1"/>
</dbReference>
<evidence type="ECO:0000313" key="3">
    <source>
        <dbReference type="Proteomes" id="UP000642748"/>
    </source>
</evidence>
<dbReference type="EMBL" id="BONZ01000110">
    <property type="protein sequence ID" value="GIH20949.1"/>
    <property type="molecule type" value="Genomic_DNA"/>
</dbReference>
<dbReference type="Proteomes" id="UP000642748">
    <property type="component" value="Unassembled WGS sequence"/>
</dbReference>
<name>A0A8J3VWH7_9ACTN</name>
<feature type="compositionally biased region" description="Low complexity" evidence="1">
    <location>
        <begin position="80"/>
        <end position="99"/>
    </location>
</feature>
<reference evidence="2" key="1">
    <citation type="submission" date="2021-01" db="EMBL/GenBank/DDBJ databases">
        <title>Whole genome shotgun sequence of Rugosimonospora africana NBRC 104875.</title>
        <authorList>
            <person name="Komaki H."/>
            <person name="Tamura T."/>
        </authorList>
    </citation>
    <scope>NUCLEOTIDE SEQUENCE</scope>
    <source>
        <strain evidence="2">NBRC 104875</strain>
    </source>
</reference>